<proteinExistence type="predicted"/>
<evidence type="ECO:0000313" key="1">
    <source>
        <dbReference type="EMBL" id="MBC5996936.1"/>
    </source>
</evidence>
<protein>
    <recommendedName>
        <fullName evidence="3">DUF4352 domain-containing protein</fullName>
    </recommendedName>
</protein>
<name>A0ABR7JQQ4_9FIRM</name>
<dbReference type="EMBL" id="JACRWE010000003">
    <property type="protein sequence ID" value="MBC5996936.1"/>
    <property type="molecule type" value="Genomic_DNA"/>
</dbReference>
<reference evidence="1 2" key="1">
    <citation type="submission" date="2020-08" db="EMBL/GenBank/DDBJ databases">
        <authorList>
            <person name="Liu C."/>
            <person name="Sun Q."/>
        </authorList>
    </citation>
    <scope>NUCLEOTIDE SEQUENCE [LARGE SCALE GENOMIC DNA]</scope>
    <source>
        <strain evidence="1 2">NSJ-18</strain>
    </source>
</reference>
<sequence>MKNIIKVSVLIMMILIIIGLVGCRGSKVENNGEVLLNGSLVKKYEAKALQINEFDEYTRDFSGVVVNRVENIAKFDVSNIWIVYNELDKEGKIISESKMFLDMTLTPGDIFNASFKLKELGENISITSYEYMTSEENVTVNLKDGSVYSVNIEDREEDSSPYEVLAFSDAKKVDDADDGDTYIVKVKNNSSKSLGNITLKIGEINSRKEYIGVNHESSYSALKPLQEAEITIKVSKHTEKIKLIGYVYDDIDAKSNIDIDLISHKAQINKY</sequence>
<accession>A0ABR7JQQ4</accession>
<gene>
    <name evidence="1" type="ORF">H8923_09195</name>
</gene>
<keyword evidence="2" id="KW-1185">Reference proteome</keyword>
<organism evidence="1 2">
    <name type="scientific">Romboutsia faecis</name>
    <dbReference type="NCBI Taxonomy" id="2764597"/>
    <lineage>
        <taxon>Bacteria</taxon>
        <taxon>Bacillati</taxon>
        <taxon>Bacillota</taxon>
        <taxon>Clostridia</taxon>
        <taxon>Peptostreptococcales</taxon>
        <taxon>Peptostreptococcaceae</taxon>
        <taxon>Romboutsia</taxon>
    </lineage>
</organism>
<dbReference type="RefSeq" id="WP_153971599.1">
    <property type="nucleotide sequence ID" value="NZ_JACRWE010000003.1"/>
</dbReference>
<evidence type="ECO:0008006" key="3">
    <source>
        <dbReference type="Google" id="ProtNLM"/>
    </source>
</evidence>
<dbReference type="PROSITE" id="PS51257">
    <property type="entry name" value="PROKAR_LIPOPROTEIN"/>
    <property type="match status" value="1"/>
</dbReference>
<evidence type="ECO:0000313" key="2">
    <source>
        <dbReference type="Proteomes" id="UP000609849"/>
    </source>
</evidence>
<comment type="caution">
    <text evidence="1">The sequence shown here is derived from an EMBL/GenBank/DDBJ whole genome shotgun (WGS) entry which is preliminary data.</text>
</comment>
<dbReference type="Proteomes" id="UP000609849">
    <property type="component" value="Unassembled WGS sequence"/>
</dbReference>